<dbReference type="Pfam" id="PF00691">
    <property type="entry name" value="OmpA"/>
    <property type="match status" value="1"/>
</dbReference>
<dbReference type="Gene3D" id="3.30.1330.60">
    <property type="entry name" value="OmpA-like domain"/>
    <property type="match status" value="1"/>
</dbReference>
<name>A0A917IGJ8_9MICO</name>
<organism evidence="6 7">
    <name type="scientific">Microbacterium album</name>
    <dbReference type="NCBI Taxonomy" id="2053191"/>
    <lineage>
        <taxon>Bacteria</taxon>
        <taxon>Bacillati</taxon>
        <taxon>Actinomycetota</taxon>
        <taxon>Actinomycetes</taxon>
        <taxon>Micrococcales</taxon>
        <taxon>Microbacteriaceae</taxon>
        <taxon>Microbacterium</taxon>
    </lineage>
</organism>
<dbReference type="PANTHER" id="PTHR30329:SF21">
    <property type="entry name" value="LIPOPROTEIN YIAD-RELATED"/>
    <property type="match status" value="1"/>
</dbReference>
<dbReference type="RefSeq" id="WP_229663246.1">
    <property type="nucleotide sequence ID" value="NZ_BMJY01000012.1"/>
</dbReference>
<gene>
    <name evidence="6" type="ORF">GCM10010921_24600</name>
</gene>
<dbReference type="CDD" id="cd07185">
    <property type="entry name" value="OmpA_C-like"/>
    <property type="match status" value="1"/>
</dbReference>
<evidence type="ECO:0000256" key="3">
    <source>
        <dbReference type="ARBA" id="ARBA00023237"/>
    </source>
</evidence>
<evidence type="ECO:0000256" key="4">
    <source>
        <dbReference type="PROSITE-ProRule" id="PRU00473"/>
    </source>
</evidence>
<evidence type="ECO:0000256" key="1">
    <source>
        <dbReference type="ARBA" id="ARBA00004442"/>
    </source>
</evidence>
<dbReference type="InterPro" id="IPR036737">
    <property type="entry name" value="OmpA-like_sf"/>
</dbReference>
<sequence length="206" mass="21898">MAILSSATRALAVVTGSARRMVGRAPALALSTGVAATMLTSAYAWPSLDELDFPAARGDAVIRYSLDGSVTRYSAERRVSSFATEEQDGGETTISLSSDILFRFDSADLPGSAEPHLRELVEPVPEGETVHVEGHTDSVGDAAYNLDLSERRARAVADAIATARPDLVLEVRGHGETRPAVRETGDETAIAEAQAANRRVEIRYGS</sequence>
<protein>
    <submittedName>
        <fullName evidence="6">Lipoprotein</fullName>
    </submittedName>
</protein>
<reference evidence="6" key="1">
    <citation type="journal article" date="2014" name="Int. J. Syst. Evol. Microbiol.">
        <title>Complete genome sequence of Corynebacterium casei LMG S-19264T (=DSM 44701T), isolated from a smear-ripened cheese.</title>
        <authorList>
            <consortium name="US DOE Joint Genome Institute (JGI-PGF)"/>
            <person name="Walter F."/>
            <person name="Albersmeier A."/>
            <person name="Kalinowski J."/>
            <person name="Ruckert C."/>
        </authorList>
    </citation>
    <scope>NUCLEOTIDE SEQUENCE</scope>
    <source>
        <strain evidence="6">CGMCC 1.15794</strain>
    </source>
</reference>
<dbReference type="InterPro" id="IPR050330">
    <property type="entry name" value="Bact_OuterMem_StrucFunc"/>
</dbReference>
<keyword evidence="2 4" id="KW-0472">Membrane</keyword>
<evidence type="ECO:0000313" key="7">
    <source>
        <dbReference type="Proteomes" id="UP000657592"/>
    </source>
</evidence>
<evidence type="ECO:0000259" key="5">
    <source>
        <dbReference type="PROSITE" id="PS51123"/>
    </source>
</evidence>
<dbReference type="Proteomes" id="UP000657592">
    <property type="component" value="Unassembled WGS sequence"/>
</dbReference>
<evidence type="ECO:0000313" key="6">
    <source>
        <dbReference type="EMBL" id="GGH47674.1"/>
    </source>
</evidence>
<dbReference type="InterPro" id="IPR006664">
    <property type="entry name" value="OMP_bac"/>
</dbReference>
<dbReference type="PROSITE" id="PS51123">
    <property type="entry name" value="OMPA_2"/>
    <property type="match status" value="1"/>
</dbReference>
<reference evidence="6" key="2">
    <citation type="submission" date="2020-09" db="EMBL/GenBank/DDBJ databases">
        <authorList>
            <person name="Sun Q."/>
            <person name="Zhou Y."/>
        </authorList>
    </citation>
    <scope>NUCLEOTIDE SEQUENCE</scope>
    <source>
        <strain evidence="6">CGMCC 1.15794</strain>
    </source>
</reference>
<dbReference type="GO" id="GO:0009279">
    <property type="term" value="C:cell outer membrane"/>
    <property type="evidence" value="ECO:0007669"/>
    <property type="project" value="UniProtKB-SubCell"/>
</dbReference>
<accession>A0A917IGJ8</accession>
<proteinExistence type="predicted"/>
<evidence type="ECO:0000256" key="2">
    <source>
        <dbReference type="ARBA" id="ARBA00023136"/>
    </source>
</evidence>
<keyword evidence="3" id="KW-0998">Cell outer membrane</keyword>
<dbReference type="PANTHER" id="PTHR30329">
    <property type="entry name" value="STATOR ELEMENT OF FLAGELLAR MOTOR COMPLEX"/>
    <property type="match status" value="1"/>
</dbReference>
<comment type="caution">
    <text evidence="6">The sequence shown here is derived from an EMBL/GenBank/DDBJ whole genome shotgun (WGS) entry which is preliminary data.</text>
</comment>
<keyword evidence="7" id="KW-1185">Reference proteome</keyword>
<dbReference type="SUPFAM" id="SSF103088">
    <property type="entry name" value="OmpA-like"/>
    <property type="match status" value="1"/>
</dbReference>
<dbReference type="InterPro" id="IPR006665">
    <property type="entry name" value="OmpA-like"/>
</dbReference>
<keyword evidence="6" id="KW-0449">Lipoprotein</keyword>
<feature type="domain" description="OmpA-like" evidence="5">
    <location>
        <begin position="89"/>
        <end position="206"/>
    </location>
</feature>
<dbReference type="AlphaFoldDB" id="A0A917IGJ8"/>
<dbReference type="PRINTS" id="PR01021">
    <property type="entry name" value="OMPADOMAIN"/>
</dbReference>
<comment type="subcellular location">
    <subcellularLocation>
        <location evidence="1">Cell outer membrane</location>
    </subcellularLocation>
</comment>
<dbReference type="EMBL" id="BMJY01000012">
    <property type="protein sequence ID" value="GGH47674.1"/>
    <property type="molecule type" value="Genomic_DNA"/>
</dbReference>